<dbReference type="InterPro" id="IPR009003">
    <property type="entry name" value="Peptidase_S1_PA"/>
</dbReference>
<dbReference type="PANTHER" id="PTHR24276">
    <property type="entry name" value="POLYSERASE-RELATED"/>
    <property type="match status" value="1"/>
</dbReference>
<dbReference type="InterPro" id="IPR001314">
    <property type="entry name" value="Peptidase_S1A"/>
</dbReference>
<feature type="region of interest" description="Disordered" evidence="3">
    <location>
        <begin position="187"/>
        <end position="207"/>
    </location>
</feature>
<feature type="chain" id="PRO_5046859899" evidence="4">
    <location>
        <begin position="27"/>
        <end position="242"/>
    </location>
</feature>
<dbReference type="InterPro" id="IPR050430">
    <property type="entry name" value="Peptidase_S1"/>
</dbReference>
<dbReference type="Proteomes" id="UP001521150">
    <property type="component" value="Unassembled WGS sequence"/>
</dbReference>
<dbReference type="PROSITE" id="PS00134">
    <property type="entry name" value="TRYPSIN_HIS"/>
    <property type="match status" value="1"/>
</dbReference>
<evidence type="ECO:0000256" key="4">
    <source>
        <dbReference type="SAM" id="SignalP"/>
    </source>
</evidence>
<protein>
    <submittedName>
        <fullName evidence="6">Trypsin-like serine protease</fullName>
        <ecNumber evidence="6">3.4.21.-</ecNumber>
    </submittedName>
</protein>
<dbReference type="InterPro" id="IPR043504">
    <property type="entry name" value="Peptidase_S1_PA_chymotrypsin"/>
</dbReference>
<dbReference type="InterPro" id="IPR001254">
    <property type="entry name" value="Trypsin_dom"/>
</dbReference>
<evidence type="ECO:0000256" key="3">
    <source>
        <dbReference type="SAM" id="MobiDB-lite"/>
    </source>
</evidence>
<dbReference type="PROSITE" id="PS50240">
    <property type="entry name" value="TRYPSIN_DOM"/>
    <property type="match status" value="1"/>
</dbReference>
<reference evidence="6 7" key="1">
    <citation type="submission" date="2021-12" db="EMBL/GenBank/DDBJ databases">
        <title>Genome sequence of Kibdelosporangium philippinense ATCC 49844.</title>
        <authorList>
            <person name="Fedorov E.A."/>
            <person name="Omeragic M."/>
            <person name="Shalygina K.F."/>
            <person name="Maclea K.S."/>
        </authorList>
    </citation>
    <scope>NUCLEOTIDE SEQUENCE [LARGE SCALE GENOMIC DNA]</scope>
    <source>
        <strain evidence="6 7">ATCC 49844</strain>
    </source>
</reference>
<keyword evidence="6" id="KW-0378">Hydrolase</keyword>
<evidence type="ECO:0000256" key="1">
    <source>
        <dbReference type="ARBA" id="ARBA00007664"/>
    </source>
</evidence>
<dbReference type="PANTHER" id="PTHR24276:SF98">
    <property type="entry name" value="FI18310P1-RELATED"/>
    <property type="match status" value="1"/>
</dbReference>
<organism evidence="6 7">
    <name type="scientific">Kibdelosporangium philippinense</name>
    <dbReference type="NCBI Taxonomy" id="211113"/>
    <lineage>
        <taxon>Bacteria</taxon>
        <taxon>Bacillati</taxon>
        <taxon>Actinomycetota</taxon>
        <taxon>Actinomycetes</taxon>
        <taxon>Pseudonocardiales</taxon>
        <taxon>Pseudonocardiaceae</taxon>
        <taxon>Kibdelosporangium</taxon>
    </lineage>
</organism>
<feature type="signal peptide" evidence="4">
    <location>
        <begin position="1"/>
        <end position="26"/>
    </location>
</feature>
<dbReference type="SUPFAM" id="SSF50494">
    <property type="entry name" value="Trypsin-like serine proteases"/>
    <property type="match status" value="1"/>
</dbReference>
<comment type="caution">
    <text evidence="6">The sequence shown here is derived from an EMBL/GenBank/DDBJ whole genome shotgun (WGS) entry which is preliminary data.</text>
</comment>
<evidence type="ECO:0000259" key="5">
    <source>
        <dbReference type="PROSITE" id="PS50240"/>
    </source>
</evidence>
<dbReference type="RefSeq" id="WP_233729276.1">
    <property type="nucleotide sequence ID" value="NZ_JAJVCN010000003.1"/>
</dbReference>
<proteinExistence type="inferred from homology"/>
<accession>A0ABS8ZIS4</accession>
<dbReference type="SMART" id="SM00020">
    <property type="entry name" value="Tryp_SPc"/>
    <property type="match status" value="1"/>
</dbReference>
<keyword evidence="2" id="KW-1015">Disulfide bond</keyword>
<gene>
    <name evidence="6" type="ORF">LWC34_33485</name>
</gene>
<dbReference type="Gene3D" id="2.40.10.10">
    <property type="entry name" value="Trypsin-like serine proteases"/>
    <property type="match status" value="1"/>
</dbReference>
<dbReference type="EC" id="3.4.21.-" evidence="6"/>
<dbReference type="GO" id="GO:0016787">
    <property type="term" value="F:hydrolase activity"/>
    <property type="evidence" value="ECO:0007669"/>
    <property type="project" value="UniProtKB-KW"/>
</dbReference>
<dbReference type="Pfam" id="PF00089">
    <property type="entry name" value="Trypsin"/>
    <property type="match status" value="1"/>
</dbReference>
<dbReference type="InterPro" id="IPR018114">
    <property type="entry name" value="TRYPSIN_HIS"/>
</dbReference>
<sequence>MFGRAKAAIVATAACGVLLTGTPGNAIIGGSDVDRPESWMGSLQTDGKSYCGGTLIAQQWVLTAAHCLLTPDGVSAPGAIRLGSLNVSHGGVVAHASAIYPHPSAKLVKEGDMYYATGTDLALIKLDRRPGNRPALLAIKTPSVGTPARLLGWGYAGKDPNGQPVFPDHLKQITMPVAKTNESKLGDKLEFTGPQGHGSGPGDSGGPAMVRTWLGWQLAGVTNGGSVLPDGTQSTYYTDVSK</sequence>
<dbReference type="EMBL" id="JAJVCN010000003">
    <property type="protein sequence ID" value="MCE7007699.1"/>
    <property type="molecule type" value="Genomic_DNA"/>
</dbReference>
<evidence type="ECO:0000313" key="7">
    <source>
        <dbReference type="Proteomes" id="UP001521150"/>
    </source>
</evidence>
<feature type="domain" description="Peptidase S1" evidence="5">
    <location>
        <begin position="27"/>
        <end position="242"/>
    </location>
</feature>
<dbReference type="PRINTS" id="PR00722">
    <property type="entry name" value="CHYMOTRYPSIN"/>
</dbReference>
<evidence type="ECO:0000313" key="6">
    <source>
        <dbReference type="EMBL" id="MCE7007699.1"/>
    </source>
</evidence>
<keyword evidence="4" id="KW-0732">Signal</keyword>
<feature type="compositionally biased region" description="Gly residues" evidence="3">
    <location>
        <begin position="195"/>
        <end position="205"/>
    </location>
</feature>
<name>A0ABS8ZIS4_9PSEU</name>
<keyword evidence="7" id="KW-1185">Reference proteome</keyword>
<comment type="similarity">
    <text evidence="1">Belongs to the peptidase S1 family.</text>
</comment>
<evidence type="ECO:0000256" key="2">
    <source>
        <dbReference type="ARBA" id="ARBA00023157"/>
    </source>
</evidence>